<sequence>MKRLLSLLVLVLAFSSCEEDVKFNNPSVQGIKDNEMWRAVDYKATLQANGGLIVTGYTNFETLILKTSNITPGTYELGAGTANSATYSFTADGTEVNYSTGVNATGQITIENYDTASGTFTGQFKFKAKKLGNAVAGDSIVTYQKGVFYHIPVTAQ</sequence>
<name>A0A2S1LN17_9FLAO</name>
<dbReference type="KEGG" id="fki:FK004_07060"/>
<keyword evidence="2" id="KW-1185">Reference proteome</keyword>
<reference evidence="1 2" key="1">
    <citation type="submission" date="2017-04" db="EMBL/GenBank/DDBJ databases">
        <title>Complete genome sequence of Flavobacterium kingsejong AJ004.</title>
        <authorList>
            <person name="Lee P.C."/>
        </authorList>
    </citation>
    <scope>NUCLEOTIDE SEQUENCE [LARGE SCALE GENOMIC DNA]</scope>
    <source>
        <strain evidence="1 2">AJ004</strain>
    </source>
</reference>
<dbReference type="InterPro" id="IPR046219">
    <property type="entry name" value="DUF6252"/>
</dbReference>
<dbReference type="AlphaFoldDB" id="A0A2S1LN17"/>
<dbReference type="Proteomes" id="UP000244677">
    <property type="component" value="Chromosome"/>
</dbReference>
<evidence type="ECO:0000313" key="2">
    <source>
        <dbReference type="Proteomes" id="UP000244677"/>
    </source>
</evidence>
<dbReference type="OrthoDB" id="1448607at2"/>
<dbReference type="EMBL" id="CP020919">
    <property type="protein sequence ID" value="AWG25006.1"/>
    <property type="molecule type" value="Genomic_DNA"/>
</dbReference>
<protein>
    <submittedName>
        <fullName evidence="1">Uncharacterized protein</fullName>
    </submittedName>
</protein>
<accession>A0A2S1LN17</accession>
<evidence type="ECO:0000313" key="1">
    <source>
        <dbReference type="EMBL" id="AWG25006.1"/>
    </source>
</evidence>
<proteinExistence type="predicted"/>
<dbReference type="Pfam" id="PF19765">
    <property type="entry name" value="DUF6252"/>
    <property type="match status" value="1"/>
</dbReference>
<gene>
    <name evidence="1" type="ORF">FK004_07060</name>
</gene>
<dbReference type="RefSeq" id="WP_108736627.1">
    <property type="nucleotide sequence ID" value="NZ_CP020919.1"/>
</dbReference>
<dbReference type="PROSITE" id="PS51257">
    <property type="entry name" value="PROKAR_LIPOPROTEIN"/>
    <property type="match status" value="1"/>
</dbReference>
<organism evidence="1 2">
    <name type="scientific">Flavobacterium kingsejongi</name>
    <dbReference type="NCBI Taxonomy" id="1678728"/>
    <lineage>
        <taxon>Bacteria</taxon>
        <taxon>Pseudomonadati</taxon>
        <taxon>Bacteroidota</taxon>
        <taxon>Flavobacteriia</taxon>
        <taxon>Flavobacteriales</taxon>
        <taxon>Flavobacteriaceae</taxon>
        <taxon>Flavobacterium</taxon>
    </lineage>
</organism>